<proteinExistence type="predicted"/>
<dbReference type="AlphaFoldDB" id="A0A517T7K6"/>
<keyword evidence="2" id="KW-0472">Membrane</keyword>
<dbReference type="Proteomes" id="UP000319976">
    <property type="component" value="Chromosome"/>
</dbReference>
<feature type="transmembrane region" description="Helical" evidence="2">
    <location>
        <begin position="186"/>
        <end position="205"/>
    </location>
</feature>
<feature type="transmembrane region" description="Helical" evidence="2">
    <location>
        <begin position="128"/>
        <end position="149"/>
    </location>
</feature>
<dbReference type="EMBL" id="CP036316">
    <property type="protein sequence ID" value="QDT64353.1"/>
    <property type="molecule type" value="Genomic_DNA"/>
</dbReference>
<evidence type="ECO:0000256" key="1">
    <source>
        <dbReference type="SAM" id="MobiDB-lite"/>
    </source>
</evidence>
<dbReference type="OrthoDB" id="9786218at2"/>
<feature type="transmembrane region" description="Helical" evidence="2">
    <location>
        <begin position="406"/>
        <end position="425"/>
    </location>
</feature>
<accession>A0A517T7K6</accession>
<feature type="transmembrane region" description="Helical" evidence="2">
    <location>
        <begin position="338"/>
        <end position="355"/>
    </location>
</feature>
<evidence type="ECO:0008006" key="5">
    <source>
        <dbReference type="Google" id="ProtNLM"/>
    </source>
</evidence>
<reference evidence="3 4" key="1">
    <citation type="submission" date="2019-02" db="EMBL/GenBank/DDBJ databases">
        <title>Deep-cultivation of Planctomycetes and their phenomic and genomic characterization uncovers novel biology.</title>
        <authorList>
            <person name="Wiegand S."/>
            <person name="Jogler M."/>
            <person name="Boedeker C."/>
            <person name="Pinto D."/>
            <person name="Vollmers J."/>
            <person name="Rivas-Marin E."/>
            <person name="Kohn T."/>
            <person name="Peeters S.H."/>
            <person name="Heuer A."/>
            <person name="Rast P."/>
            <person name="Oberbeckmann S."/>
            <person name="Bunk B."/>
            <person name="Jeske O."/>
            <person name="Meyerdierks A."/>
            <person name="Storesund J.E."/>
            <person name="Kallscheuer N."/>
            <person name="Luecker S."/>
            <person name="Lage O.M."/>
            <person name="Pohl T."/>
            <person name="Merkel B.J."/>
            <person name="Hornburger P."/>
            <person name="Mueller R.-W."/>
            <person name="Bruemmer F."/>
            <person name="Labrenz M."/>
            <person name="Spormann A.M."/>
            <person name="Op den Camp H."/>
            <person name="Overmann J."/>
            <person name="Amann R."/>
            <person name="Jetten M.S.M."/>
            <person name="Mascher T."/>
            <person name="Medema M.H."/>
            <person name="Devos D.P."/>
            <person name="Kaster A.-K."/>
            <person name="Ovreas L."/>
            <person name="Rohde M."/>
            <person name="Galperin M.Y."/>
            <person name="Jogler C."/>
        </authorList>
    </citation>
    <scope>NUCLEOTIDE SEQUENCE [LARGE SCALE GENOMIC DNA]</scope>
    <source>
        <strain evidence="3 4">V22</strain>
    </source>
</reference>
<feature type="transmembrane region" description="Helical" evidence="2">
    <location>
        <begin position="50"/>
        <end position="67"/>
    </location>
</feature>
<dbReference type="KEGG" id="chya:V22_15870"/>
<feature type="region of interest" description="Disordered" evidence="1">
    <location>
        <begin position="1"/>
        <end position="29"/>
    </location>
</feature>
<feature type="transmembrane region" description="Helical" evidence="2">
    <location>
        <begin position="211"/>
        <end position="244"/>
    </location>
</feature>
<gene>
    <name evidence="3" type="ORF">V22_15870</name>
</gene>
<keyword evidence="4" id="KW-1185">Reference proteome</keyword>
<dbReference type="RefSeq" id="WP_145261445.1">
    <property type="nucleotide sequence ID" value="NZ_CP036316.1"/>
</dbReference>
<protein>
    <recommendedName>
        <fullName evidence="5">Glycosyltransferase RgtA/B/C/D-like domain-containing protein</fullName>
    </recommendedName>
</protein>
<keyword evidence="2" id="KW-1133">Transmembrane helix</keyword>
<organism evidence="3 4">
    <name type="scientific">Calycomorphotria hydatis</name>
    <dbReference type="NCBI Taxonomy" id="2528027"/>
    <lineage>
        <taxon>Bacteria</taxon>
        <taxon>Pseudomonadati</taxon>
        <taxon>Planctomycetota</taxon>
        <taxon>Planctomycetia</taxon>
        <taxon>Planctomycetales</taxon>
        <taxon>Planctomycetaceae</taxon>
        <taxon>Calycomorphotria</taxon>
    </lineage>
</organism>
<name>A0A517T7K6_9PLAN</name>
<feature type="transmembrane region" description="Helical" evidence="2">
    <location>
        <begin position="310"/>
        <end position="331"/>
    </location>
</feature>
<evidence type="ECO:0000256" key="2">
    <source>
        <dbReference type="SAM" id="Phobius"/>
    </source>
</evidence>
<keyword evidence="2" id="KW-0812">Transmembrane</keyword>
<evidence type="ECO:0000313" key="3">
    <source>
        <dbReference type="EMBL" id="QDT64353.1"/>
    </source>
</evidence>
<feature type="transmembrane region" description="Helical" evidence="2">
    <location>
        <begin position="155"/>
        <end position="174"/>
    </location>
</feature>
<evidence type="ECO:0000313" key="4">
    <source>
        <dbReference type="Proteomes" id="UP000319976"/>
    </source>
</evidence>
<sequence>MNISETETPVEAVSTEPQPVAAAPEVDPNEKLDERALQDRMPDWFKTSPTFVWLTLSVGVVFTYINYCRLWHTDLWGHLSYGRLIAETGGIPSTEPLMPLSRGVEMIDTAWLSQLFAYFAFERFGIDVLPALAGISIAACVALLEYRLYRQTKSLFFALLAAAIFIWTDYRQIFAGTGLLGLFSPVIIRPQMIGLLCFIFTLVIITGRKGLWQWIAIPVLFAFWANTHGSFVMGLGLLGSFAIGQACDVLRRTDRFDLAFKGREFWRLVMLTEVAAAAALLNPYGLRLYAEVLSFGGNSNLEDLIEWRPLTLQMGQGQAAAAVAFLLVVLYRATPRRIRTVEAFLLFGLGGLSLWTSRFLIWWGPIAAYYAALHGHAVWKKYQHSQQRKRKETGPKVIASPTPRRSLWTVVAIGVVWICFALTPIGSTILHGQDPVLPDEMVGAPQEEIDAWLAAERDRHFRRMVSTSTPVAATRHLVNQPPVGQVFNRYEWGDYLLWAGPPELKVFSASHVHLIPEGVWEDQVLISRLRTQWEEVLERYGVNTVVLDNTRDRVMIQFLQDSEDWQETYRDNQATVLRRREPIE</sequence>